<name>A0ABX9JXP2_9BACT</name>
<accession>A0ABX9JXP2</accession>
<dbReference type="Proteomes" id="UP000256345">
    <property type="component" value="Unassembled WGS sequence"/>
</dbReference>
<comment type="caution">
    <text evidence="1">The sequence shown here is derived from an EMBL/GenBank/DDBJ whole genome shotgun (WGS) entry which is preliminary data.</text>
</comment>
<evidence type="ECO:0000313" key="2">
    <source>
        <dbReference type="Proteomes" id="UP000256345"/>
    </source>
</evidence>
<dbReference type="EMBL" id="QUMU01000007">
    <property type="protein sequence ID" value="REG29320.1"/>
    <property type="molecule type" value="Genomic_DNA"/>
</dbReference>
<organism evidence="1 2">
    <name type="scientific">Archangium gephyra</name>
    <dbReference type="NCBI Taxonomy" id="48"/>
    <lineage>
        <taxon>Bacteria</taxon>
        <taxon>Pseudomonadati</taxon>
        <taxon>Myxococcota</taxon>
        <taxon>Myxococcia</taxon>
        <taxon>Myxococcales</taxon>
        <taxon>Cystobacterineae</taxon>
        <taxon>Archangiaceae</taxon>
        <taxon>Archangium</taxon>
    </lineage>
</organism>
<gene>
    <name evidence="1" type="ORF">ATI61_1077</name>
</gene>
<proteinExistence type="predicted"/>
<sequence length="264" mass="29768">MPRFRYLKSNIALPPGRPSSTSVRELLRLVFEEYRWFVPRRYEHVPSFGRQLAPGPIDHGALIATYEEHHSLCIAAQTDSDYLCISPARFDDQPYCYNGDIAWRASAKWASKPAWRAAHVEQVAELMRIVNSPLAEASLGEDIERKTRRLVPAEDGHGSIGTFTVRNYSAGLSGLFWRSFFGPPFVRMFGERLASLPEDCRKPLGEGLVLVQPYELPTEAGTEQGDARERALIEQLGPGCFYDHVHHTPPTRLPALEDLSKVIH</sequence>
<evidence type="ECO:0000313" key="1">
    <source>
        <dbReference type="EMBL" id="REG29320.1"/>
    </source>
</evidence>
<reference evidence="1 2" key="1">
    <citation type="submission" date="2018-08" db="EMBL/GenBank/DDBJ databases">
        <title>Genomic Encyclopedia of Archaeal and Bacterial Type Strains, Phase II (KMG-II): from individual species to whole genera.</title>
        <authorList>
            <person name="Goeker M."/>
        </authorList>
    </citation>
    <scope>NUCLEOTIDE SEQUENCE [LARGE SCALE GENOMIC DNA]</scope>
    <source>
        <strain evidence="1 2">DSM 2261</strain>
    </source>
</reference>
<keyword evidence="2" id="KW-1185">Reference proteome</keyword>
<protein>
    <submittedName>
        <fullName evidence="1">Uncharacterized protein</fullName>
    </submittedName>
</protein>